<dbReference type="Proteomes" id="UP000010552">
    <property type="component" value="Unassembled WGS sequence"/>
</dbReference>
<dbReference type="STRING" id="9402.L5JPV2"/>
<dbReference type="PANTHER" id="PTHR46735">
    <property type="entry name" value="CALPAIN, SMALL SUBUNIT 1 A-RELATED"/>
    <property type="match status" value="1"/>
</dbReference>
<keyword evidence="6" id="KW-0106">Calcium</keyword>
<keyword evidence="4" id="KW-0479">Metal-binding</keyword>
<sequence>MEVGATELVNVLNKVVTQNLDLKTDGFGFDTCHSMGAVMDSDMTGKLSFEEFKSLWNNIKKWQAIYKRFCVDGSGTIDSSEHPRAFEAAGFRVNEHLYDMIIRGYLDKREHRF</sequence>
<keyword evidence="7" id="KW-0472">Membrane</keyword>
<dbReference type="InterPro" id="IPR018247">
    <property type="entry name" value="EF_Hand_1_Ca_BS"/>
</dbReference>
<organism evidence="8 9">
    <name type="scientific">Pteropus alecto</name>
    <name type="common">Black flying fox</name>
    <dbReference type="NCBI Taxonomy" id="9402"/>
    <lineage>
        <taxon>Eukaryota</taxon>
        <taxon>Metazoa</taxon>
        <taxon>Chordata</taxon>
        <taxon>Craniata</taxon>
        <taxon>Vertebrata</taxon>
        <taxon>Euteleostomi</taxon>
        <taxon>Mammalia</taxon>
        <taxon>Eutheria</taxon>
        <taxon>Laurasiatheria</taxon>
        <taxon>Chiroptera</taxon>
        <taxon>Yinpterochiroptera</taxon>
        <taxon>Pteropodoidea</taxon>
        <taxon>Pteropodidae</taxon>
        <taxon>Pteropodinae</taxon>
        <taxon>Pteropus</taxon>
    </lineage>
</organism>
<evidence type="ECO:0000256" key="4">
    <source>
        <dbReference type="ARBA" id="ARBA00022723"/>
    </source>
</evidence>
<dbReference type="PROSITE" id="PS00018">
    <property type="entry name" value="EF_HAND_1"/>
    <property type="match status" value="1"/>
</dbReference>
<dbReference type="PANTHER" id="PTHR46735:SF3">
    <property type="entry name" value="CALPAIN SMALL SUBUNIT 1-RELATED"/>
    <property type="match status" value="1"/>
</dbReference>
<dbReference type="InParanoid" id="L5JPV2"/>
<comment type="subcellular location">
    <subcellularLocation>
        <location evidence="2">Cytoplasm</location>
    </subcellularLocation>
    <subcellularLocation>
        <location evidence="1">Endomembrane system</location>
    </subcellularLocation>
</comment>
<evidence type="ECO:0000256" key="7">
    <source>
        <dbReference type="ARBA" id="ARBA00023136"/>
    </source>
</evidence>
<dbReference type="InterPro" id="IPR011992">
    <property type="entry name" value="EF-hand-dom_pair"/>
</dbReference>
<accession>L5JPV2</accession>
<dbReference type="SUPFAM" id="SSF47473">
    <property type="entry name" value="EF-hand"/>
    <property type="match status" value="1"/>
</dbReference>
<dbReference type="Gene3D" id="1.10.238.10">
    <property type="entry name" value="EF-hand"/>
    <property type="match status" value="1"/>
</dbReference>
<evidence type="ECO:0000313" key="8">
    <source>
        <dbReference type="EMBL" id="ELK01434.1"/>
    </source>
</evidence>
<evidence type="ECO:0000256" key="5">
    <source>
        <dbReference type="ARBA" id="ARBA00022737"/>
    </source>
</evidence>
<reference evidence="9" key="1">
    <citation type="journal article" date="2013" name="Science">
        <title>Comparative analysis of bat genomes provides insight into the evolution of flight and immunity.</title>
        <authorList>
            <person name="Zhang G."/>
            <person name="Cowled C."/>
            <person name="Shi Z."/>
            <person name="Huang Z."/>
            <person name="Bishop-Lilly K.A."/>
            <person name="Fang X."/>
            <person name="Wynne J.W."/>
            <person name="Xiong Z."/>
            <person name="Baker M.L."/>
            <person name="Zhao W."/>
            <person name="Tachedjian M."/>
            <person name="Zhu Y."/>
            <person name="Zhou P."/>
            <person name="Jiang X."/>
            <person name="Ng J."/>
            <person name="Yang L."/>
            <person name="Wu L."/>
            <person name="Xiao J."/>
            <person name="Feng Y."/>
            <person name="Chen Y."/>
            <person name="Sun X."/>
            <person name="Zhang Y."/>
            <person name="Marsh G.A."/>
            <person name="Crameri G."/>
            <person name="Broder C.C."/>
            <person name="Frey K.G."/>
            <person name="Wang L.F."/>
            <person name="Wang J."/>
        </authorList>
    </citation>
    <scope>NUCLEOTIDE SEQUENCE [LARGE SCALE GENOMIC DNA]</scope>
</reference>
<dbReference type="EMBL" id="KB089439">
    <property type="protein sequence ID" value="ELK01434.1"/>
    <property type="molecule type" value="Genomic_DNA"/>
</dbReference>
<name>L5JPV2_PTEAL</name>
<dbReference type="AlphaFoldDB" id="L5JPV2"/>
<evidence type="ECO:0000256" key="3">
    <source>
        <dbReference type="ARBA" id="ARBA00022490"/>
    </source>
</evidence>
<dbReference type="GO" id="GO:0012505">
    <property type="term" value="C:endomembrane system"/>
    <property type="evidence" value="ECO:0007669"/>
    <property type="project" value="UniProtKB-SubCell"/>
</dbReference>
<protein>
    <submittedName>
        <fullName evidence="8">Calpain small subunit 1</fullName>
    </submittedName>
</protein>
<evidence type="ECO:0000313" key="9">
    <source>
        <dbReference type="Proteomes" id="UP000010552"/>
    </source>
</evidence>
<dbReference type="GO" id="GO:0046872">
    <property type="term" value="F:metal ion binding"/>
    <property type="evidence" value="ECO:0007669"/>
    <property type="project" value="UniProtKB-KW"/>
</dbReference>
<keyword evidence="5" id="KW-0677">Repeat</keyword>
<evidence type="ECO:0000256" key="6">
    <source>
        <dbReference type="ARBA" id="ARBA00022837"/>
    </source>
</evidence>
<proteinExistence type="predicted"/>
<evidence type="ECO:0000256" key="2">
    <source>
        <dbReference type="ARBA" id="ARBA00004496"/>
    </source>
</evidence>
<dbReference type="GO" id="GO:0110158">
    <property type="term" value="C:calpain complex"/>
    <property type="evidence" value="ECO:0007669"/>
    <property type="project" value="TreeGrafter"/>
</dbReference>
<keyword evidence="3" id="KW-0963">Cytoplasm</keyword>
<evidence type="ECO:0000256" key="1">
    <source>
        <dbReference type="ARBA" id="ARBA00004308"/>
    </source>
</evidence>
<gene>
    <name evidence="8" type="ORF">PAL_GLEAN10000019</name>
</gene>
<keyword evidence="9" id="KW-1185">Reference proteome</keyword>